<evidence type="ECO:0000313" key="1">
    <source>
        <dbReference type="EMBL" id="RXZ71950.1"/>
    </source>
</evidence>
<dbReference type="AlphaFoldDB" id="A0A4Q2L4X8"/>
<dbReference type="EMBL" id="SDPN01000008">
    <property type="protein sequence ID" value="RXZ71950.1"/>
    <property type="molecule type" value="Genomic_DNA"/>
</dbReference>
<dbReference type="InterPro" id="IPR011050">
    <property type="entry name" value="Pectin_lyase_fold/virulence"/>
</dbReference>
<evidence type="ECO:0000313" key="2">
    <source>
        <dbReference type="Proteomes" id="UP000293865"/>
    </source>
</evidence>
<name>A0A4Q2L4X8_9MICO</name>
<evidence type="ECO:0008006" key="3">
    <source>
        <dbReference type="Google" id="ProtNLM"/>
    </source>
</evidence>
<dbReference type="Proteomes" id="UP000293865">
    <property type="component" value="Unassembled WGS sequence"/>
</dbReference>
<organism evidence="1 2">
    <name type="scientific">Agromyces albus</name>
    <dbReference type="NCBI Taxonomy" id="205332"/>
    <lineage>
        <taxon>Bacteria</taxon>
        <taxon>Bacillati</taxon>
        <taxon>Actinomycetota</taxon>
        <taxon>Actinomycetes</taxon>
        <taxon>Micrococcales</taxon>
        <taxon>Microbacteriaceae</taxon>
        <taxon>Agromyces</taxon>
    </lineage>
</organism>
<comment type="caution">
    <text evidence="1">The sequence shown here is derived from an EMBL/GenBank/DDBJ whole genome shotgun (WGS) entry which is preliminary data.</text>
</comment>
<protein>
    <recommendedName>
        <fullName evidence="3">Right handed beta helix domain-containing protein</fullName>
    </recommendedName>
</protein>
<keyword evidence="2" id="KW-1185">Reference proteome</keyword>
<accession>A0A4Q2L4X8</accession>
<dbReference type="SUPFAM" id="SSF51126">
    <property type="entry name" value="Pectin lyase-like"/>
    <property type="match status" value="1"/>
</dbReference>
<proteinExistence type="predicted"/>
<sequence>MPAGTTLKVHQGDLTVTTPGAVIDGVEVHGLLIVKAPDVVIKNSRILGRAVDNHVGLVSNVVSGMPFTIQDSEISSSVASPYANGIFGSAFTAIRVDISNVIDPIRVIGGDVEIRDSWLHDNDHFEVDISRNGTPSHDDSIQIEGGNDISIVGNRLEHADNAAIQITQNTSKATLGNIRITGNYLNDGGCTLNVARTPATIANFAVADNVFGPDRKFAQCGILAPDVNAPQQSGNTWEATGATVVRTVLK</sequence>
<reference evidence="1 2" key="1">
    <citation type="submission" date="2019-01" db="EMBL/GenBank/DDBJ databases">
        <title>Agromyces.</title>
        <authorList>
            <person name="Li J."/>
        </authorList>
    </citation>
    <scope>NUCLEOTIDE SEQUENCE [LARGE SCALE GENOMIC DNA]</scope>
    <source>
        <strain evidence="1 2">DSM 15934</strain>
    </source>
</reference>
<dbReference type="OrthoDB" id="505641at2"/>
<gene>
    <name evidence="1" type="ORF">ESP51_06155</name>
</gene>